<name>A0A941CQJ3_9CLOT</name>
<dbReference type="AlphaFoldDB" id="A0A941CQJ3"/>
<dbReference type="PIRSF" id="PIRSF000709">
    <property type="entry name" value="6PFK_2-Ptase"/>
    <property type="match status" value="1"/>
</dbReference>
<protein>
    <recommendedName>
        <fullName evidence="2">phosphoglycerate mutase (2,3-diphosphoglycerate-dependent)</fullName>
        <ecNumber evidence="2">5.4.2.11</ecNumber>
    </recommendedName>
</protein>
<dbReference type="PANTHER" id="PTHR11931">
    <property type="entry name" value="PHOSPHOGLYCERATE MUTASE"/>
    <property type="match status" value="1"/>
</dbReference>
<dbReference type="GO" id="GO:0004619">
    <property type="term" value="F:phosphoglycerate mutase activity"/>
    <property type="evidence" value="ECO:0007669"/>
    <property type="project" value="UniProtKB-EC"/>
</dbReference>
<dbReference type="EC" id="5.4.2.11" evidence="2"/>
<dbReference type="SMART" id="SM00855">
    <property type="entry name" value="PGAM"/>
    <property type="match status" value="1"/>
</dbReference>
<dbReference type="InterPro" id="IPR013078">
    <property type="entry name" value="His_Pase_superF_clade-1"/>
</dbReference>
<feature type="active site" description="Proton donor/acceptor" evidence="5">
    <location>
        <position position="82"/>
    </location>
</feature>
<evidence type="ECO:0000256" key="1">
    <source>
        <dbReference type="ARBA" id="ARBA00006717"/>
    </source>
</evidence>
<proteinExistence type="inferred from homology"/>
<evidence type="ECO:0000256" key="2">
    <source>
        <dbReference type="ARBA" id="ARBA00012028"/>
    </source>
</evidence>
<comment type="caution">
    <text evidence="7">The sequence shown here is derived from an EMBL/GenBank/DDBJ whole genome shotgun (WGS) entry which is preliminary data.</text>
</comment>
<feature type="active site" description="Tele-phosphohistidine intermediate" evidence="5">
    <location>
        <position position="8"/>
    </location>
</feature>
<keyword evidence="4" id="KW-0413">Isomerase</keyword>
<dbReference type="Pfam" id="PF00300">
    <property type="entry name" value="His_Phos_1"/>
    <property type="match status" value="1"/>
</dbReference>
<dbReference type="InterPro" id="IPR005952">
    <property type="entry name" value="Phosphogly_mut1"/>
</dbReference>
<dbReference type="EMBL" id="JAGSCS010000003">
    <property type="protein sequence ID" value="MBR0575523.1"/>
    <property type="molecule type" value="Genomic_DNA"/>
</dbReference>
<evidence type="ECO:0000256" key="6">
    <source>
        <dbReference type="PIRSR" id="PIRSR613078-2"/>
    </source>
</evidence>
<feature type="binding site" evidence="6">
    <location>
        <position position="59"/>
    </location>
    <ligand>
        <name>substrate</name>
    </ligand>
</feature>
<evidence type="ECO:0000256" key="3">
    <source>
        <dbReference type="ARBA" id="ARBA00023152"/>
    </source>
</evidence>
<sequence>MELIFVRHGESEANVKNLFYGSSDYPLTDLGKAQAEKAGKILRAMDFTPDRIYVSSLVRTHETLTAMGYSLEDAERDSRLDERHLGTMEGFRYEELLERHPGVFEEWRSNFLEYRPGGGESLLDVHSRVRDFLDEMKTLYHNGEKLLVVCHGGTMKTVLARVFGAEIDTFAKIEIYNCSLMRIRENAHGFFLDALINIEDYPEDLASLEGTS</sequence>
<dbReference type="RefSeq" id="WP_211800040.1">
    <property type="nucleotide sequence ID" value="NZ_JAGSCS010000003.1"/>
</dbReference>
<dbReference type="InterPro" id="IPR029033">
    <property type="entry name" value="His_PPase_superfam"/>
</dbReference>
<accession>A0A941CQJ3</accession>
<evidence type="ECO:0000256" key="4">
    <source>
        <dbReference type="ARBA" id="ARBA00023235"/>
    </source>
</evidence>
<evidence type="ECO:0000313" key="8">
    <source>
        <dbReference type="Proteomes" id="UP000675379"/>
    </source>
</evidence>
<feature type="binding site" evidence="6">
    <location>
        <begin position="7"/>
        <end position="14"/>
    </location>
    <ligand>
        <name>substrate</name>
    </ligand>
</feature>
<dbReference type="SUPFAM" id="SSF53254">
    <property type="entry name" value="Phosphoglycerate mutase-like"/>
    <property type="match status" value="1"/>
</dbReference>
<dbReference type="Proteomes" id="UP000675379">
    <property type="component" value="Unassembled WGS sequence"/>
</dbReference>
<reference evidence="7" key="1">
    <citation type="submission" date="2021-04" db="EMBL/GenBank/DDBJ databases">
        <title>Proteiniclasticum sedimins sp. nov., an obligate anaerobic bacterium isolated from anaerobic sludge.</title>
        <authorList>
            <person name="Liu J."/>
        </authorList>
    </citation>
    <scope>NUCLEOTIDE SEQUENCE</scope>
    <source>
        <strain evidence="7">BAD-10</strain>
    </source>
</reference>
<evidence type="ECO:0000313" key="7">
    <source>
        <dbReference type="EMBL" id="MBR0575523.1"/>
    </source>
</evidence>
<keyword evidence="3" id="KW-0324">Glycolysis</keyword>
<dbReference type="Gene3D" id="3.40.50.1240">
    <property type="entry name" value="Phosphoglycerate mutase-like"/>
    <property type="match status" value="1"/>
</dbReference>
<evidence type="ECO:0000256" key="5">
    <source>
        <dbReference type="PIRSR" id="PIRSR613078-1"/>
    </source>
</evidence>
<comment type="similarity">
    <text evidence="1">Belongs to the phosphoglycerate mutase family. BPG-dependent PGAM subfamily.</text>
</comment>
<organism evidence="7 8">
    <name type="scientific">Proteiniclasticum sediminis</name>
    <dbReference type="NCBI Taxonomy" id="2804028"/>
    <lineage>
        <taxon>Bacteria</taxon>
        <taxon>Bacillati</taxon>
        <taxon>Bacillota</taxon>
        <taxon>Clostridia</taxon>
        <taxon>Eubacteriales</taxon>
        <taxon>Clostridiaceae</taxon>
        <taxon>Proteiniclasticum</taxon>
    </lineage>
</organism>
<dbReference type="CDD" id="cd07067">
    <property type="entry name" value="HP_PGM_like"/>
    <property type="match status" value="1"/>
</dbReference>
<gene>
    <name evidence="7" type="ORF">KCG48_04120</name>
</gene>
<dbReference type="GO" id="GO:0006096">
    <property type="term" value="P:glycolytic process"/>
    <property type="evidence" value="ECO:0007669"/>
    <property type="project" value="UniProtKB-KW"/>
</dbReference>
<keyword evidence="8" id="KW-1185">Reference proteome</keyword>